<feature type="region of interest" description="Disordered" evidence="1">
    <location>
        <begin position="166"/>
        <end position="260"/>
    </location>
</feature>
<dbReference type="AlphaFoldDB" id="A0A179GDN8"/>
<evidence type="ECO:0000256" key="1">
    <source>
        <dbReference type="SAM" id="MobiDB-lite"/>
    </source>
</evidence>
<reference evidence="2 3" key="1">
    <citation type="submission" date="2016-02" db="EMBL/GenBank/DDBJ databases">
        <title>Biosynthesis of antibiotic leucinostatins and their inhibition on Phytophthora in bio-control Purpureocillium lilacinum.</title>
        <authorList>
            <person name="Wang G."/>
            <person name="Liu Z."/>
            <person name="Lin R."/>
            <person name="Li E."/>
            <person name="Mao Z."/>
            <person name="Ling J."/>
            <person name="Yin W."/>
            <person name="Xie B."/>
        </authorList>
    </citation>
    <scope>NUCLEOTIDE SEQUENCE [LARGE SCALE GENOMIC DNA]</scope>
    <source>
        <strain evidence="2">PLFJ-1</strain>
    </source>
</reference>
<comment type="caution">
    <text evidence="2">The sequence shown here is derived from an EMBL/GenBank/DDBJ whole genome shotgun (WGS) entry which is preliminary data.</text>
</comment>
<protein>
    <submittedName>
        <fullName evidence="2">Uncharacterized protein</fullName>
    </submittedName>
</protein>
<dbReference type="EMBL" id="LSBI01000015">
    <property type="protein sequence ID" value="OAQ75956.1"/>
    <property type="molecule type" value="Genomic_DNA"/>
</dbReference>
<dbReference type="Proteomes" id="UP000078340">
    <property type="component" value="Unassembled WGS sequence"/>
</dbReference>
<sequence>MFTEPARRQGLDHIDGLEGRRRAISCTLAACGTVRVAMKRQQLLQGVWSLRPRRLFISTAMTRCPAPRPPLSESGAELWQIAEHWASWLSAPWSYSPRGQLKVRWPRLWHHANAQLPLMKLALVERQPGLGSILAWIWNGLRFAFLMWIGVTSLVPASFQGPPIVSPAPPAASTPRGRPYSSTWPRHRDGSNGLRLRAWEHGQGRQQGLGDRVAHRCASQPQKRSSRATRPPANESWAHATTVSTTTSPLSHNASPGVGR</sequence>
<evidence type="ECO:0000313" key="3">
    <source>
        <dbReference type="Proteomes" id="UP000078340"/>
    </source>
</evidence>
<organism evidence="2 3">
    <name type="scientific">Purpureocillium lilacinum</name>
    <name type="common">Paecilomyces lilacinus</name>
    <dbReference type="NCBI Taxonomy" id="33203"/>
    <lineage>
        <taxon>Eukaryota</taxon>
        <taxon>Fungi</taxon>
        <taxon>Dikarya</taxon>
        <taxon>Ascomycota</taxon>
        <taxon>Pezizomycotina</taxon>
        <taxon>Sordariomycetes</taxon>
        <taxon>Hypocreomycetidae</taxon>
        <taxon>Hypocreales</taxon>
        <taxon>Ophiocordycipitaceae</taxon>
        <taxon>Purpureocillium</taxon>
    </lineage>
</organism>
<accession>A0A179GDN8</accession>
<feature type="compositionally biased region" description="Polar residues" evidence="1">
    <location>
        <begin position="239"/>
        <end position="254"/>
    </location>
</feature>
<name>A0A179GDN8_PURLI</name>
<evidence type="ECO:0000313" key="2">
    <source>
        <dbReference type="EMBL" id="OAQ75956.1"/>
    </source>
</evidence>
<gene>
    <name evidence="2" type="ORF">VFPFJ_10720</name>
</gene>
<proteinExistence type="predicted"/>